<feature type="binding site" evidence="10">
    <location>
        <position position="34"/>
    </location>
    <ligand>
        <name>Mn(2+)</name>
        <dbReference type="ChEBI" id="CHEBI:29035"/>
    </ligand>
</feature>
<evidence type="ECO:0000256" key="11">
    <source>
        <dbReference type="PIRSR" id="PIRSR018427-1"/>
    </source>
</evidence>
<dbReference type="HAMAP" id="MF_00202">
    <property type="entry name" value="Idi"/>
    <property type="match status" value="1"/>
</dbReference>
<evidence type="ECO:0000259" key="12">
    <source>
        <dbReference type="PROSITE" id="PS51462"/>
    </source>
</evidence>
<comment type="cofactor">
    <cofactor evidence="10">
        <name>Mn(2+)</name>
        <dbReference type="ChEBI" id="CHEBI:29035"/>
    </cofactor>
    <text evidence="10">Binds 1 Mn(2+) ion per subunit.</text>
</comment>
<keyword evidence="7 10" id="KW-0464">Manganese</keyword>
<dbReference type="EMBL" id="UWOC01000214">
    <property type="protein sequence ID" value="VCU11490.1"/>
    <property type="molecule type" value="Genomic_DNA"/>
</dbReference>
<comment type="subcellular location">
    <subcellularLocation>
        <location evidence="10">Cytoplasm</location>
    </subcellularLocation>
</comment>
<dbReference type="SUPFAM" id="SSF55811">
    <property type="entry name" value="Nudix"/>
    <property type="match status" value="1"/>
</dbReference>
<dbReference type="NCBIfam" id="NF002995">
    <property type="entry name" value="PRK03759.1"/>
    <property type="match status" value="1"/>
</dbReference>
<evidence type="ECO:0000256" key="3">
    <source>
        <dbReference type="ARBA" id="ARBA00012057"/>
    </source>
</evidence>
<dbReference type="GO" id="GO:0050992">
    <property type="term" value="P:dimethylallyl diphosphate biosynthetic process"/>
    <property type="evidence" value="ECO:0007669"/>
    <property type="project" value="UniProtKB-UniRule"/>
</dbReference>
<comment type="pathway">
    <text evidence="1 10">Isoprenoid biosynthesis; dimethylallyl diphosphate biosynthesis; dimethylallyl diphosphate from isopentenyl diphosphate: step 1/1.</text>
</comment>
<comment type="catalytic activity">
    <reaction evidence="10">
        <text>isopentenyl diphosphate = dimethylallyl diphosphate</text>
        <dbReference type="Rhea" id="RHEA:23284"/>
        <dbReference type="ChEBI" id="CHEBI:57623"/>
        <dbReference type="ChEBI" id="CHEBI:128769"/>
        <dbReference type="EC" id="5.3.3.2"/>
    </reaction>
</comment>
<dbReference type="AlphaFoldDB" id="A0A3S4BJM2"/>
<evidence type="ECO:0000256" key="4">
    <source>
        <dbReference type="ARBA" id="ARBA00022490"/>
    </source>
</evidence>
<keyword evidence="5 10" id="KW-0479">Metal-binding</keyword>
<evidence type="ECO:0000256" key="2">
    <source>
        <dbReference type="ARBA" id="ARBA00007579"/>
    </source>
</evidence>
<sequence>MPADVIAEREIEEQIILVDADDRPVGTAGKTEVHRRGLPHRAISVLVRNRQGDILVQRRNPAKYHSGGLWANTCCSHPRPGETTLAAAQRRLPEEMGFTCPLKPLFTTHYRATLENGFIEDELVHVFGGIWDGPVAPAPDEVSEFAWVPFDRLAADQAAHPDAYAVWFRHYLVRHHDEIAAWLGRAV</sequence>
<reference evidence="14" key="1">
    <citation type="submission" date="2018-10" db="EMBL/GenBank/DDBJ databases">
        <authorList>
            <person name="Peiro R."/>
            <person name="Begona"/>
            <person name="Cbmso G."/>
            <person name="Lopez M."/>
            <person name="Gonzalez S."/>
            <person name="Sacristan E."/>
            <person name="Castillo E."/>
        </authorList>
    </citation>
    <scope>NUCLEOTIDE SEQUENCE [LARGE SCALE GENOMIC DNA]</scope>
</reference>
<dbReference type="RefSeq" id="WP_129611663.1">
    <property type="nucleotide sequence ID" value="NZ_UWOC01000214.1"/>
</dbReference>
<proteinExistence type="inferred from homology"/>
<evidence type="ECO:0000256" key="7">
    <source>
        <dbReference type="ARBA" id="ARBA00023211"/>
    </source>
</evidence>
<keyword evidence="14" id="KW-1185">Reference proteome</keyword>
<dbReference type="GO" id="GO:0005737">
    <property type="term" value="C:cytoplasm"/>
    <property type="evidence" value="ECO:0007669"/>
    <property type="project" value="UniProtKB-SubCell"/>
</dbReference>
<dbReference type="Proteomes" id="UP000289200">
    <property type="component" value="Unassembled WGS sequence"/>
</dbReference>
<dbReference type="Pfam" id="PF00293">
    <property type="entry name" value="NUDIX"/>
    <property type="match status" value="1"/>
</dbReference>
<dbReference type="InterPro" id="IPR011876">
    <property type="entry name" value="IsopentenylPP_isomerase_typ1"/>
</dbReference>
<feature type="active site" evidence="10 11">
    <location>
        <position position="75"/>
    </location>
</feature>
<dbReference type="EC" id="5.3.3.2" evidence="3 10"/>
<feature type="active site" evidence="10 11">
    <location>
        <position position="122"/>
    </location>
</feature>
<feature type="binding site" evidence="10">
    <location>
        <position position="77"/>
    </location>
    <ligand>
        <name>Mn(2+)</name>
        <dbReference type="ChEBI" id="CHEBI:29035"/>
    </ligand>
</feature>
<feature type="binding site" evidence="10">
    <location>
        <position position="120"/>
    </location>
    <ligand>
        <name>Mn(2+)</name>
        <dbReference type="ChEBI" id="CHEBI:29035"/>
    </ligand>
</feature>
<dbReference type="CDD" id="cd02885">
    <property type="entry name" value="NUDIX_IPP_Isomerase"/>
    <property type="match status" value="1"/>
</dbReference>
<organism evidence="13 14">
    <name type="scientific">Rhodoplanes serenus</name>
    <dbReference type="NCBI Taxonomy" id="200615"/>
    <lineage>
        <taxon>Bacteria</taxon>
        <taxon>Pseudomonadati</taxon>
        <taxon>Pseudomonadota</taxon>
        <taxon>Alphaproteobacteria</taxon>
        <taxon>Hyphomicrobiales</taxon>
        <taxon>Nitrobacteraceae</taxon>
        <taxon>Rhodoplanes</taxon>
    </lineage>
</organism>
<evidence type="ECO:0000256" key="10">
    <source>
        <dbReference type="HAMAP-Rule" id="MF_00202"/>
    </source>
</evidence>
<dbReference type="Gene3D" id="3.90.79.10">
    <property type="entry name" value="Nucleoside Triphosphate Pyrophosphohydrolase"/>
    <property type="match status" value="1"/>
</dbReference>
<dbReference type="GO" id="GO:0004452">
    <property type="term" value="F:isopentenyl-diphosphate delta-isomerase activity"/>
    <property type="evidence" value="ECO:0007669"/>
    <property type="project" value="UniProtKB-UniRule"/>
</dbReference>
<dbReference type="PIRSF" id="PIRSF018427">
    <property type="entry name" value="Isopntndiph_ism"/>
    <property type="match status" value="1"/>
</dbReference>
<comment type="cofactor">
    <cofactor evidence="10">
        <name>Mg(2+)</name>
        <dbReference type="ChEBI" id="CHEBI:18420"/>
    </cofactor>
    <text evidence="10">Binds 1 Mg(2+) ion per subunit. The magnesium ion binds only when substrate is bound.</text>
</comment>
<evidence type="ECO:0000313" key="14">
    <source>
        <dbReference type="Proteomes" id="UP000289200"/>
    </source>
</evidence>
<dbReference type="OrthoDB" id="9809458at2"/>
<comment type="caution">
    <text evidence="13">The sequence shown here is derived from an EMBL/GenBank/DDBJ whole genome shotgun (WGS) entry which is preliminary data.</text>
</comment>
<dbReference type="InterPro" id="IPR056375">
    <property type="entry name" value="Idi_bact"/>
</dbReference>
<evidence type="ECO:0000256" key="8">
    <source>
        <dbReference type="ARBA" id="ARBA00023229"/>
    </source>
</evidence>
<dbReference type="PANTHER" id="PTHR10885">
    <property type="entry name" value="ISOPENTENYL-DIPHOSPHATE DELTA-ISOMERASE"/>
    <property type="match status" value="1"/>
</dbReference>
<dbReference type="UniPathway" id="UPA00059">
    <property type="reaction ID" value="UER00104"/>
</dbReference>
<evidence type="ECO:0000256" key="6">
    <source>
        <dbReference type="ARBA" id="ARBA00022842"/>
    </source>
</evidence>
<feature type="binding site" evidence="10">
    <location>
        <position position="40"/>
    </location>
    <ligand>
        <name>Mn(2+)</name>
        <dbReference type="ChEBI" id="CHEBI:29035"/>
    </ligand>
</feature>
<feature type="binding site" evidence="10">
    <location>
        <position position="122"/>
    </location>
    <ligand>
        <name>Mn(2+)</name>
        <dbReference type="ChEBI" id="CHEBI:29035"/>
    </ligand>
</feature>
<evidence type="ECO:0000313" key="13">
    <source>
        <dbReference type="EMBL" id="VCU11490.1"/>
    </source>
</evidence>
<dbReference type="GO" id="GO:0046872">
    <property type="term" value="F:metal ion binding"/>
    <property type="evidence" value="ECO:0007669"/>
    <property type="project" value="UniProtKB-KW"/>
</dbReference>
<keyword evidence="8 10" id="KW-0414">Isoprene biosynthesis</keyword>
<evidence type="ECO:0000256" key="1">
    <source>
        <dbReference type="ARBA" id="ARBA00004826"/>
    </source>
</evidence>
<feature type="binding site" evidence="10">
    <location>
        <position position="95"/>
    </location>
    <ligand>
        <name>Mg(2+)</name>
        <dbReference type="ChEBI" id="CHEBI:18420"/>
    </ligand>
</feature>
<gene>
    <name evidence="10 13" type="primary">idi</name>
    <name evidence="13" type="ORF">RHODGE_RHODGE_04970</name>
</gene>
<dbReference type="GO" id="GO:0009240">
    <property type="term" value="P:isopentenyl diphosphate biosynthetic process"/>
    <property type="evidence" value="ECO:0007669"/>
    <property type="project" value="TreeGrafter"/>
</dbReference>
<protein>
    <recommendedName>
        <fullName evidence="3 10">Isopentenyl-diphosphate Delta-isomerase</fullName>
        <shortName evidence="10">IPP isomerase</shortName>
        <ecNumber evidence="3 10">5.3.3.2</ecNumber>
    </recommendedName>
    <alternativeName>
        <fullName evidence="10">IPP:DMAPP isomerase</fullName>
    </alternativeName>
    <alternativeName>
        <fullName evidence="10">Isopentenyl pyrophosphate isomerase</fullName>
    </alternativeName>
</protein>
<name>A0A3S4BJM2_9BRAD</name>
<evidence type="ECO:0000256" key="5">
    <source>
        <dbReference type="ARBA" id="ARBA00022723"/>
    </source>
</evidence>
<dbReference type="PANTHER" id="PTHR10885:SF0">
    <property type="entry name" value="ISOPENTENYL-DIPHOSPHATE DELTA-ISOMERASE"/>
    <property type="match status" value="1"/>
</dbReference>
<keyword evidence="4 10" id="KW-0963">Cytoplasm</keyword>
<evidence type="ECO:0000256" key="9">
    <source>
        <dbReference type="ARBA" id="ARBA00023235"/>
    </source>
</evidence>
<keyword evidence="6 10" id="KW-0460">Magnesium</keyword>
<dbReference type="InterPro" id="IPR000086">
    <property type="entry name" value="NUDIX_hydrolase_dom"/>
</dbReference>
<comment type="similarity">
    <text evidence="2 10">Belongs to the IPP isomerase type 1 family.</text>
</comment>
<keyword evidence="9 10" id="KW-0413">Isomerase</keyword>
<comment type="function">
    <text evidence="10">Catalyzes the 1,3-allylic rearrangement of the homoallylic substrate isopentenyl (IPP) to its highly electrophilic allylic isomer, dimethylallyl diphosphate (DMAPP).</text>
</comment>
<accession>A0A3S4BJM2</accession>
<feature type="domain" description="Nudix hydrolase" evidence="12">
    <location>
        <begin position="38"/>
        <end position="170"/>
    </location>
</feature>
<dbReference type="InterPro" id="IPR015797">
    <property type="entry name" value="NUDIX_hydrolase-like_dom_sf"/>
</dbReference>
<dbReference type="PROSITE" id="PS51462">
    <property type="entry name" value="NUDIX"/>
    <property type="match status" value="1"/>
</dbReference>